<dbReference type="InterPro" id="IPR028938">
    <property type="entry name" value="Rsf1-like"/>
</dbReference>
<organism evidence="5 6">
    <name type="scientific">Anabarilius grahami</name>
    <name type="common">Kanglang fish</name>
    <name type="synonym">Barilius grahami</name>
    <dbReference type="NCBI Taxonomy" id="495550"/>
    <lineage>
        <taxon>Eukaryota</taxon>
        <taxon>Metazoa</taxon>
        <taxon>Chordata</taxon>
        <taxon>Craniata</taxon>
        <taxon>Vertebrata</taxon>
        <taxon>Euteleostomi</taxon>
        <taxon>Actinopterygii</taxon>
        <taxon>Neopterygii</taxon>
        <taxon>Teleostei</taxon>
        <taxon>Ostariophysi</taxon>
        <taxon>Cypriniformes</taxon>
        <taxon>Xenocyprididae</taxon>
        <taxon>Xenocypridinae</taxon>
        <taxon>Xenocypridinae incertae sedis</taxon>
        <taxon>Anabarilius</taxon>
    </lineage>
</organism>
<keyword evidence="6" id="KW-1185">Reference proteome</keyword>
<feature type="compositionally biased region" description="Basic residues" evidence="3">
    <location>
        <begin position="1111"/>
        <end position="1133"/>
    </location>
</feature>
<protein>
    <submittedName>
        <fullName evidence="5">Remodeling and spacing factor 1</fullName>
    </submittedName>
</protein>
<feature type="compositionally biased region" description="Low complexity" evidence="3">
    <location>
        <begin position="1083"/>
        <end position="1094"/>
    </location>
</feature>
<feature type="compositionally biased region" description="Basic and acidic residues" evidence="3">
    <location>
        <begin position="1219"/>
        <end position="1231"/>
    </location>
</feature>
<dbReference type="InterPro" id="IPR028942">
    <property type="entry name" value="WHIM1_dom"/>
</dbReference>
<feature type="compositionally biased region" description="Acidic residues" evidence="3">
    <location>
        <begin position="1291"/>
        <end position="1300"/>
    </location>
</feature>
<feature type="compositionally biased region" description="Basic and acidic residues" evidence="3">
    <location>
        <begin position="660"/>
        <end position="669"/>
    </location>
</feature>
<evidence type="ECO:0000256" key="3">
    <source>
        <dbReference type="SAM" id="MobiDB-lite"/>
    </source>
</evidence>
<feature type="compositionally biased region" description="Basic and acidic residues" evidence="3">
    <location>
        <begin position="777"/>
        <end position="797"/>
    </location>
</feature>
<dbReference type="GO" id="GO:0031213">
    <property type="term" value="C:RSF complex"/>
    <property type="evidence" value="ECO:0007669"/>
    <property type="project" value="InterPro"/>
</dbReference>
<proteinExistence type="predicted"/>
<keyword evidence="2" id="KW-0539">Nucleus</keyword>
<feature type="region of interest" description="Disordered" evidence="3">
    <location>
        <begin position="953"/>
        <end position="978"/>
    </location>
</feature>
<feature type="compositionally biased region" description="Low complexity" evidence="3">
    <location>
        <begin position="460"/>
        <end position="473"/>
    </location>
</feature>
<dbReference type="PANTHER" id="PTHR14296:SF15">
    <property type="entry name" value="REMODELING AND SPACING FACTOR 1"/>
    <property type="match status" value="1"/>
</dbReference>
<comment type="caution">
    <text evidence="5">The sequence shown here is derived from an EMBL/GenBank/DDBJ whole genome shotgun (WGS) entry which is preliminary data.</text>
</comment>
<dbReference type="GO" id="GO:0045892">
    <property type="term" value="P:negative regulation of DNA-templated transcription"/>
    <property type="evidence" value="ECO:0007669"/>
    <property type="project" value="TreeGrafter"/>
</dbReference>
<feature type="region of interest" description="Disordered" evidence="3">
    <location>
        <begin position="202"/>
        <end position="240"/>
    </location>
</feature>
<dbReference type="Proteomes" id="UP000281406">
    <property type="component" value="Unassembled WGS sequence"/>
</dbReference>
<feature type="compositionally biased region" description="Basic residues" evidence="3">
    <location>
        <begin position="744"/>
        <end position="764"/>
    </location>
</feature>
<accession>A0A3N0YS42</accession>
<feature type="compositionally biased region" description="Basic and acidic residues" evidence="3">
    <location>
        <begin position="1191"/>
        <end position="1201"/>
    </location>
</feature>
<name>A0A3N0YS42_ANAGA</name>
<feature type="region of interest" description="Disordered" evidence="3">
    <location>
        <begin position="453"/>
        <end position="478"/>
    </location>
</feature>
<feature type="compositionally biased region" description="Basic residues" evidence="3">
    <location>
        <begin position="968"/>
        <end position="978"/>
    </location>
</feature>
<feature type="compositionally biased region" description="Basic and acidic residues" evidence="3">
    <location>
        <begin position="626"/>
        <end position="637"/>
    </location>
</feature>
<feature type="region of interest" description="Disordered" evidence="3">
    <location>
        <begin position="531"/>
        <end position="614"/>
    </location>
</feature>
<feature type="compositionally biased region" description="Acidic residues" evidence="3">
    <location>
        <begin position="1263"/>
        <end position="1279"/>
    </location>
</feature>
<feature type="region of interest" description="Disordered" evidence="3">
    <location>
        <begin position="1004"/>
        <end position="1346"/>
    </location>
</feature>
<dbReference type="OrthoDB" id="10055895at2759"/>
<feature type="compositionally biased region" description="Basic and acidic residues" evidence="3">
    <location>
        <begin position="219"/>
        <end position="234"/>
    </location>
</feature>
<feature type="compositionally biased region" description="Basic residues" evidence="3">
    <location>
        <begin position="1248"/>
        <end position="1257"/>
    </location>
</feature>
<feature type="compositionally biased region" description="Basic and acidic residues" evidence="3">
    <location>
        <begin position="571"/>
        <end position="588"/>
    </location>
</feature>
<dbReference type="Pfam" id="PF15612">
    <property type="entry name" value="WHIM1"/>
    <property type="match status" value="1"/>
</dbReference>
<evidence type="ECO:0000259" key="4">
    <source>
        <dbReference type="Pfam" id="PF15612"/>
    </source>
</evidence>
<dbReference type="EMBL" id="RJVU01027559">
    <property type="protein sequence ID" value="ROL49032.1"/>
    <property type="molecule type" value="Genomic_DNA"/>
</dbReference>
<reference evidence="5 6" key="1">
    <citation type="submission" date="2018-10" db="EMBL/GenBank/DDBJ databases">
        <title>Genome assembly for a Yunnan-Guizhou Plateau 3E fish, Anabarilius grahami (Regan), and its evolutionary and genetic applications.</title>
        <authorList>
            <person name="Jiang W."/>
        </authorList>
    </citation>
    <scope>NUCLEOTIDE SEQUENCE [LARGE SCALE GENOMIC DNA]</scope>
    <source>
        <strain evidence="5">AG-KIZ</strain>
        <tissue evidence="5">Muscle</tissue>
    </source>
</reference>
<evidence type="ECO:0000256" key="2">
    <source>
        <dbReference type="ARBA" id="ARBA00023242"/>
    </source>
</evidence>
<comment type="subcellular location">
    <subcellularLocation>
        <location evidence="1">Nucleus</location>
    </subcellularLocation>
</comment>
<dbReference type="GO" id="GO:0042393">
    <property type="term" value="F:histone binding"/>
    <property type="evidence" value="ECO:0007669"/>
    <property type="project" value="TreeGrafter"/>
</dbReference>
<feature type="region of interest" description="Disordered" evidence="3">
    <location>
        <begin position="656"/>
        <end position="803"/>
    </location>
</feature>
<evidence type="ECO:0000313" key="6">
    <source>
        <dbReference type="Proteomes" id="UP000281406"/>
    </source>
</evidence>
<dbReference type="PANTHER" id="PTHR14296">
    <property type="entry name" value="REMODELING AND SPACING FACTOR 1"/>
    <property type="match status" value="1"/>
</dbReference>
<evidence type="ECO:0000256" key="1">
    <source>
        <dbReference type="ARBA" id="ARBA00004123"/>
    </source>
</evidence>
<feature type="compositionally biased region" description="Basic residues" evidence="3">
    <location>
        <begin position="589"/>
        <end position="603"/>
    </location>
</feature>
<feature type="compositionally biased region" description="Acidic residues" evidence="3">
    <location>
        <begin position="1137"/>
        <end position="1167"/>
    </location>
</feature>
<feature type="compositionally biased region" description="Basic and acidic residues" evidence="3">
    <location>
        <begin position="695"/>
        <end position="706"/>
    </location>
</feature>
<feature type="region of interest" description="Disordered" evidence="3">
    <location>
        <begin position="626"/>
        <end position="645"/>
    </location>
</feature>
<feature type="domain" description="WHIM1" evidence="4">
    <location>
        <begin position="86"/>
        <end position="131"/>
    </location>
</feature>
<evidence type="ECO:0000313" key="5">
    <source>
        <dbReference type="EMBL" id="ROL49032.1"/>
    </source>
</evidence>
<feature type="compositionally biased region" description="Basic and acidic residues" evidence="3">
    <location>
        <begin position="722"/>
        <end position="739"/>
    </location>
</feature>
<gene>
    <name evidence="5" type="ORF">DPX16_16647</name>
</gene>
<sequence length="1363" mass="154296">MAAPGTTAALPPALSPGFAVVCSFLERYGSVLDLPELTFPQLERYLQETSAVPLPLIELHVKLLRKIGKTVTPDRWEKYLVKVCQEFNSTWAWEMERKSYLEMTVECKTGILKYLCECQFDDNLKFKTLINEEDPDKMRLQPIGRDKEGLLYWFHSDQDQNIRVYSEEQDDLDGSSWKCIARTRNDLADTLEKLKAKIEPAVTDQEKQGCPTSPNMEAEGVKDEAEDLKNHESGQGDFNSNKSELIKLTKEIKKETSMDPVKPEQQEKVAVISIPKVVIDNRVSTIKTLVKEEPKDCPKPWNAISVVMPPVAIKHEPAKKSEMHDDKKEMMFENVSRTIKSDQQAKIPLKKRELKRSGGFDVSNHYSNVNHNNNNLNSNGSISTGGIIVRNPAVLPLKEQQIKKEYPTDGEKGPTAIIAVPQKLIGKHSPVDLSQMATREQYVGVGVIKGPIERKRPLNENDNSSNGHHGNGNVLKTEVGGADSARQSVLVGKSMVKADNGPHPCSIPEDLVSKDVCDKNPDVAAKASNLVEESPMIEEMQTTSVEEKVDKNDNEEDVAELKNRNTAALSAREKTDVVVEDDSKDKSLKSPRKRRSQKAKSKLQAKEDAQNTELFSSIGEVLMKDAGDNDKIGHNDNEEVSSELQKEGIRLKIKIPLHRRTPELQHKDIEESETSNRRSLRRSARICKPSPKVADSSRDGKQDGKLKASSAAQDEEECIVDEEVKVHPKEMDKKVDMEGQPKSLKAKRRHRRTRWSKIRTKNCKSKGAPDREEEVADDKAASNEDTKSERKDHKSGSESDQSNEILPEDACKHCGLANHPELRKLCTSSKAMAKVRTKHANCSVVGCTDEHRTLYRLLLVCKLTLASLIAKKKERFYPSDILEKVLDHSLHLIAIINISLVCMALFGKQKLLCERLEEQLQNLDTALKKKERAERRRERLVYVGISVENIIPNPDGDEEDAMTEKKKDAKKSKNLGRRSTRTRKSISYRFDDFDEAIDEAIEEDLQDSEGGGAGRGKPVATVTSQQRNTVSRESRRLVKPLAPRKRKRRRLNDLDSDSTVDEEESEDEFQISDSLEEEDFVVSGDGASDGDAGSEWCSGDSDAENQPASRRTGRTTHTQRNRRSKRRPPARRRGSSEEDLLDSEEEEEEEEEEMETECSNEFSDSDMDVNRRRPRRRQNSQVNYYETSESEGSRKTSDQKHPSLPHRRRLSSSNSEESTLSKHCEPKESLKRSKRGRKRESTREDSKPRHKLIKRTQQRSSSEDEEEDGGETEDSEDDEQPLRKRSNRIETDEEEEEEEENTRGNVRWKHTARNTAGPRGPVRHNGLVPLRAAAQDDDDDEDEEEFTGVTDLVNFVFDSEQLS</sequence>
<feature type="compositionally biased region" description="Acidic residues" evidence="3">
    <location>
        <begin position="1054"/>
        <end position="1080"/>
    </location>
</feature>
<feature type="compositionally biased region" description="Acidic residues" evidence="3">
    <location>
        <begin position="1335"/>
        <end position="1346"/>
    </location>
</feature>